<dbReference type="EMBL" id="QXFL01000002">
    <property type="protein sequence ID" value="RIV87985.1"/>
    <property type="molecule type" value="Genomic_DNA"/>
</dbReference>
<feature type="transmembrane region" description="Helical" evidence="4">
    <location>
        <begin position="317"/>
        <end position="338"/>
    </location>
</feature>
<feature type="transmembrane region" description="Helical" evidence="4">
    <location>
        <begin position="12"/>
        <end position="35"/>
    </location>
</feature>
<gene>
    <name evidence="6" type="ORF">D2V07_06705</name>
</gene>
<dbReference type="InterPro" id="IPR020846">
    <property type="entry name" value="MFS_dom"/>
</dbReference>
<feature type="transmembrane region" description="Helical" evidence="4">
    <location>
        <begin position="82"/>
        <end position="101"/>
    </location>
</feature>
<feature type="transmembrane region" description="Helical" evidence="4">
    <location>
        <begin position="350"/>
        <end position="372"/>
    </location>
</feature>
<accession>A0A418NVE2</accession>
<dbReference type="AlphaFoldDB" id="A0A418NVE2"/>
<dbReference type="Pfam" id="PF07690">
    <property type="entry name" value="MFS_1"/>
    <property type="match status" value="1"/>
</dbReference>
<dbReference type="PANTHER" id="PTHR11360:SF290">
    <property type="entry name" value="MONOCARBOXYLATE MFS PERMEASE"/>
    <property type="match status" value="1"/>
</dbReference>
<sequence length="424" mass="44220">MMKVRENEVAKNAPLLLAASVGIGCSAMALPFYAIGALTKPLTEAYGWSRADVQTAILLSIGAGALASPLVGRAVDRWGARVVALFGLTGVSVSFLLAASAAGSLPIFYLAFILMATLGSGSNPVSWTRGITLSFDRQLGLALGIALTGTGLCAILAPQLTTWLIGNYGVTASLVGLATVPVALALPLALAFFRMPINKSNVQGVGPSSPEVPSSLTGFTVKQALKGYRFWLLFAAITCIYLAQAGIITNLIPSLSDRGLSAQQSANLQSVLGVSIILGRLVVGLVIDRLWAPGVAAFVTMLPVLACVILPGDYSYALVTLAVILIGVATGAELDFLSFLTARYFGLRHYATIFAVTYAAMALAAGFAPFAFAAAHDHFGSYDIAFFAAAMLYTLGAVLLLFMGRYPQVFEHKPRISSGDGAAK</sequence>
<feature type="transmembrane region" description="Helical" evidence="4">
    <location>
        <begin position="172"/>
        <end position="193"/>
    </location>
</feature>
<keyword evidence="3 4" id="KW-0472">Membrane</keyword>
<dbReference type="PROSITE" id="PS50850">
    <property type="entry name" value="MFS"/>
    <property type="match status" value="1"/>
</dbReference>
<keyword evidence="7" id="KW-1185">Reference proteome</keyword>
<feature type="transmembrane region" description="Helical" evidence="4">
    <location>
        <begin position="107"/>
        <end position="127"/>
    </location>
</feature>
<dbReference type="PROSITE" id="PS51257">
    <property type="entry name" value="PROKAR_LIPOPROTEIN"/>
    <property type="match status" value="1"/>
</dbReference>
<dbReference type="OrthoDB" id="9796632at2"/>
<evidence type="ECO:0000313" key="6">
    <source>
        <dbReference type="EMBL" id="RIV87985.1"/>
    </source>
</evidence>
<evidence type="ECO:0000313" key="7">
    <source>
        <dbReference type="Proteomes" id="UP000286576"/>
    </source>
</evidence>
<dbReference type="InterPro" id="IPR011701">
    <property type="entry name" value="MFS"/>
</dbReference>
<comment type="caution">
    <text evidence="6">The sequence shown here is derived from an EMBL/GenBank/DDBJ whole genome shotgun (WGS) entry which is preliminary data.</text>
</comment>
<evidence type="ECO:0000259" key="5">
    <source>
        <dbReference type="PROSITE" id="PS50850"/>
    </source>
</evidence>
<organism evidence="6 7">
    <name type="scientific">Aurantiacibacter zhengii</name>
    <dbReference type="NCBI Taxonomy" id="2307003"/>
    <lineage>
        <taxon>Bacteria</taxon>
        <taxon>Pseudomonadati</taxon>
        <taxon>Pseudomonadota</taxon>
        <taxon>Alphaproteobacteria</taxon>
        <taxon>Sphingomonadales</taxon>
        <taxon>Erythrobacteraceae</taxon>
        <taxon>Aurantiacibacter</taxon>
    </lineage>
</organism>
<dbReference type="RefSeq" id="WP_119585938.1">
    <property type="nucleotide sequence ID" value="NZ_CAWODQ010000012.1"/>
</dbReference>
<dbReference type="InterPro" id="IPR050327">
    <property type="entry name" value="Proton-linked_MCT"/>
</dbReference>
<feature type="domain" description="Major facilitator superfamily (MFS) profile" evidence="5">
    <location>
        <begin position="15"/>
        <end position="408"/>
    </location>
</feature>
<dbReference type="Proteomes" id="UP000286576">
    <property type="component" value="Unassembled WGS sequence"/>
</dbReference>
<keyword evidence="1 4" id="KW-0812">Transmembrane</keyword>
<dbReference type="SUPFAM" id="SSF103473">
    <property type="entry name" value="MFS general substrate transporter"/>
    <property type="match status" value="1"/>
</dbReference>
<feature type="transmembrane region" description="Helical" evidence="4">
    <location>
        <begin position="384"/>
        <end position="403"/>
    </location>
</feature>
<reference evidence="6 7" key="1">
    <citation type="submission" date="2018-08" db="EMBL/GenBank/DDBJ databases">
        <title>Erythrobacter zhengii sp.nov., a bacterium isolated from deep-sea sediment.</title>
        <authorList>
            <person name="Fang C."/>
            <person name="Wu Y.-H."/>
            <person name="Sun C."/>
            <person name="Wang H."/>
            <person name="Cheng H."/>
            <person name="Meng F.-X."/>
            <person name="Wang C.-S."/>
            <person name="Xu X.-W."/>
        </authorList>
    </citation>
    <scope>NUCLEOTIDE SEQUENCE [LARGE SCALE GENOMIC DNA]</scope>
    <source>
        <strain evidence="6 7">V18</strain>
    </source>
</reference>
<dbReference type="PANTHER" id="PTHR11360">
    <property type="entry name" value="MONOCARBOXYLATE TRANSPORTER"/>
    <property type="match status" value="1"/>
</dbReference>
<protein>
    <submittedName>
        <fullName evidence="6">MFS transporter</fullName>
    </submittedName>
</protein>
<dbReference type="Gene3D" id="1.20.1250.20">
    <property type="entry name" value="MFS general substrate transporter like domains"/>
    <property type="match status" value="2"/>
</dbReference>
<evidence type="ECO:0000256" key="4">
    <source>
        <dbReference type="SAM" id="Phobius"/>
    </source>
</evidence>
<dbReference type="InterPro" id="IPR036259">
    <property type="entry name" value="MFS_trans_sf"/>
</dbReference>
<evidence type="ECO:0000256" key="2">
    <source>
        <dbReference type="ARBA" id="ARBA00022989"/>
    </source>
</evidence>
<feature type="transmembrane region" description="Helical" evidence="4">
    <location>
        <begin position="264"/>
        <end position="283"/>
    </location>
</feature>
<evidence type="ECO:0000256" key="1">
    <source>
        <dbReference type="ARBA" id="ARBA00022692"/>
    </source>
</evidence>
<feature type="transmembrane region" description="Helical" evidence="4">
    <location>
        <begin position="139"/>
        <end position="160"/>
    </location>
</feature>
<feature type="transmembrane region" description="Helical" evidence="4">
    <location>
        <begin position="55"/>
        <end position="75"/>
    </location>
</feature>
<proteinExistence type="predicted"/>
<dbReference type="GO" id="GO:0022857">
    <property type="term" value="F:transmembrane transporter activity"/>
    <property type="evidence" value="ECO:0007669"/>
    <property type="project" value="InterPro"/>
</dbReference>
<keyword evidence="2 4" id="KW-1133">Transmembrane helix</keyword>
<feature type="transmembrane region" description="Helical" evidence="4">
    <location>
        <begin position="230"/>
        <end position="252"/>
    </location>
</feature>
<name>A0A418NVE2_9SPHN</name>
<evidence type="ECO:0000256" key="3">
    <source>
        <dbReference type="ARBA" id="ARBA00023136"/>
    </source>
</evidence>
<feature type="transmembrane region" description="Helical" evidence="4">
    <location>
        <begin position="290"/>
        <end position="311"/>
    </location>
</feature>